<keyword evidence="2" id="KW-0378">Hydrolase</keyword>
<dbReference type="PANTHER" id="PTHR42692:SF2">
    <property type="entry name" value="IG HYPOTHETICAL 16995"/>
    <property type="match status" value="1"/>
</dbReference>
<dbReference type="InterPro" id="IPR004518">
    <property type="entry name" value="MazG-like_dom"/>
</dbReference>
<dbReference type="Proteomes" id="UP000034795">
    <property type="component" value="Unassembled WGS sequence"/>
</dbReference>
<proteinExistence type="predicted"/>
<dbReference type="EMBL" id="LCMS01000004">
    <property type="protein sequence ID" value="KKU41330.1"/>
    <property type="molecule type" value="Genomic_DNA"/>
</dbReference>
<dbReference type="Gene3D" id="1.10.287.1080">
    <property type="entry name" value="MazG-like"/>
    <property type="match status" value="1"/>
</dbReference>
<evidence type="ECO:0000313" key="3">
    <source>
        <dbReference type="Proteomes" id="UP000034795"/>
    </source>
</evidence>
<dbReference type="InterPro" id="IPR047046">
    <property type="entry name" value="YpjD/YvdC"/>
</dbReference>
<evidence type="ECO:0000259" key="1">
    <source>
        <dbReference type="Pfam" id="PF03819"/>
    </source>
</evidence>
<dbReference type="PANTHER" id="PTHR42692">
    <property type="entry name" value="NUCLEOTIDE PYROPHOSPHOHYDROLASE"/>
    <property type="match status" value="1"/>
</dbReference>
<dbReference type="SUPFAM" id="SSF101386">
    <property type="entry name" value="all-alpha NTP pyrophosphatases"/>
    <property type="match status" value="1"/>
</dbReference>
<name>A0A0G1T7D1_9BACT</name>
<gene>
    <name evidence="2" type="ORF">UX57_C0004G0034</name>
</gene>
<dbReference type="GO" id="GO:0016787">
    <property type="term" value="F:hydrolase activity"/>
    <property type="evidence" value="ECO:0007669"/>
    <property type="project" value="UniProtKB-KW"/>
</dbReference>
<sequence>MEKRPGPDIGLFYRKSDIRTWPPNVNMSSQQHVSLFLEKNDLACPAQFRALDLVSEVGEVAKEILKMTNYGTREPEPRAEIKNEIGDVYFSLLALAESLHIDLEEALRLTLEKYDKRLQKGSAGSEVD</sequence>
<organism evidence="2 3">
    <name type="scientific">Candidatus Uhrbacteria bacterium GW2011_GWE2_46_68</name>
    <dbReference type="NCBI Taxonomy" id="1618994"/>
    <lineage>
        <taxon>Bacteria</taxon>
        <taxon>Candidatus Uhriibacteriota</taxon>
    </lineage>
</organism>
<dbReference type="AlphaFoldDB" id="A0A0G1T7D1"/>
<reference evidence="2 3" key="1">
    <citation type="journal article" date="2015" name="Nature">
        <title>rRNA introns, odd ribosomes, and small enigmatic genomes across a large radiation of phyla.</title>
        <authorList>
            <person name="Brown C.T."/>
            <person name="Hug L.A."/>
            <person name="Thomas B.C."/>
            <person name="Sharon I."/>
            <person name="Castelle C.J."/>
            <person name="Singh A."/>
            <person name="Wilkins M.J."/>
            <person name="Williams K.H."/>
            <person name="Banfield J.F."/>
        </authorList>
    </citation>
    <scope>NUCLEOTIDE SEQUENCE [LARGE SCALE GENOMIC DNA]</scope>
</reference>
<evidence type="ECO:0000313" key="2">
    <source>
        <dbReference type="EMBL" id="KKU41330.1"/>
    </source>
</evidence>
<dbReference type="Pfam" id="PF03819">
    <property type="entry name" value="MazG"/>
    <property type="match status" value="1"/>
</dbReference>
<feature type="domain" description="NTP pyrophosphohydrolase MazG-like" evidence="1">
    <location>
        <begin position="53"/>
        <end position="118"/>
    </location>
</feature>
<dbReference type="STRING" id="1618994.UX57_C0004G0034"/>
<accession>A0A0G1T7D1</accession>
<dbReference type="CDD" id="cd11523">
    <property type="entry name" value="NTP-PPase"/>
    <property type="match status" value="1"/>
</dbReference>
<protein>
    <submittedName>
        <fullName evidence="2">MazG nucleotide pyrophosphohydrolase</fullName>
    </submittedName>
</protein>
<comment type="caution">
    <text evidence="2">The sequence shown here is derived from an EMBL/GenBank/DDBJ whole genome shotgun (WGS) entry which is preliminary data.</text>
</comment>